<evidence type="ECO:0000256" key="2">
    <source>
        <dbReference type="SAM" id="Phobius"/>
    </source>
</evidence>
<feature type="compositionally biased region" description="Basic and acidic residues" evidence="1">
    <location>
        <begin position="169"/>
        <end position="184"/>
    </location>
</feature>
<evidence type="ECO:0000313" key="4">
    <source>
        <dbReference type="WBParaSite" id="ACAC_0001281201-mRNA-1"/>
    </source>
</evidence>
<keyword evidence="2" id="KW-0472">Membrane</keyword>
<proteinExistence type="predicted"/>
<feature type="region of interest" description="Disordered" evidence="1">
    <location>
        <begin position="371"/>
        <end position="397"/>
    </location>
</feature>
<accession>A0A0K0DMB3</accession>
<feature type="region of interest" description="Disordered" evidence="1">
    <location>
        <begin position="163"/>
        <end position="184"/>
    </location>
</feature>
<organism evidence="3 4">
    <name type="scientific">Angiostrongylus cantonensis</name>
    <name type="common">Rat lungworm</name>
    <dbReference type="NCBI Taxonomy" id="6313"/>
    <lineage>
        <taxon>Eukaryota</taxon>
        <taxon>Metazoa</taxon>
        <taxon>Ecdysozoa</taxon>
        <taxon>Nematoda</taxon>
        <taxon>Chromadorea</taxon>
        <taxon>Rhabditida</taxon>
        <taxon>Rhabditina</taxon>
        <taxon>Rhabditomorpha</taxon>
        <taxon>Strongyloidea</taxon>
        <taxon>Metastrongylidae</taxon>
        <taxon>Angiostrongylus</taxon>
    </lineage>
</organism>
<reference evidence="3" key="1">
    <citation type="submission" date="2012-09" db="EMBL/GenBank/DDBJ databases">
        <authorList>
            <person name="Martin A.A."/>
        </authorList>
    </citation>
    <scope>NUCLEOTIDE SEQUENCE</scope>
</reference>
<keyword evidence="3" id="KW-1185">Reference proteome</keyword>
<name>A0A0K0DMB3_ANGCA</name>
<keyword evidence="2" id="KW-1133">Transmembrane helix</keyword>
<dbReference type="STRING" id="6313.A0A0K0DMB3"/>
<protein>
    <submittedName>
        <fullName evidence="4">CX domain-containing protein</fullName>
    </submittedName>
</protein>
<evidence type="ECO:0000313" key="3">
    <source>
        <dbReference type="Proteomes" id="UP000035642"/>
    </source>
</evidence>
<reference evidence="4" key="2">
    <citation type="submission" date="2017-02" db="UniProtKB">
        <authorList>
            <consortium name="WormBaseParasite"/>
        </authorList>
    </citation>
    <scope>IDENTIFICATION</scope>
</reference>
<dbReference type="WBParaSite" id="ACAC_0001281201-mRNA-1">
    <property type="protein sequence ID" value="ACAC_0001281201-mRNA-1"/>
    <property type="gene ID" value="ACAC_0001281201"/>
</dbReference>
<evidence type="ECO:0000256" key="1">
    <source>
        <dbReference type="SAM" id="MobiDB-lite"/>
    </source>
</evidence>
<sequence>MEIALQEKSKGILYEGYTKSFRQCIFEEGDVVGKNERYEFRCDDDLECCGRTCCIPEAATIPLWLMIVFIILAAVLLLAILGTLLWLLAKRMKQRPKKVLVHACLLYRIAAGYLNDVSNSSKTGYRALNSGRNVSGGRRNDADDRRQLVYEQETYSTPEHLYGGYGSRSYRDSDNHRDFKSRRDVGVNSYGNATYNGAGVRGVGVGNDGGTTREIAIRDARPDSSSQPYADRWRDVASSRVNVLSDNDSVVRHGLHETVEESFKQEITYERPRKRAEDDALEKFIPSPMEEESLPKPKEEQIIQRSEDEISRALTFDTSDATPLNPQRAQLAFYRPFVPDPMEEVVLPVPLRSSISYHSVAELGQTQMPTYKTIEPPKSTNAERMYKRPGFDNVPSY</sequence>
<keyword evidence="2" id="KW-0812">Transmembrane</keyword>
<dbReference type="AlphaFoldDB" id="A0A0K0DMB3"/>
<dbReference type="Proteomes" id="UP000035642">
    <property type="component" value="Unassembled WGS sequence"/>
</dbReference>
<feature type="transmembrane region" description="Helical" evidence="2">
    <location>
        <begin position="63"/>
        <end position="88"/>
    </location>
</feature>